<dbReference type="PROSITE" id="PS50089">
    <property type="entry name" value="ZF_RING_2"/>
    <property type="match status" value="1"/>
</dbReference>
<dbReference type="SMART" id="SM00184">
    <property type="entry name" value="RING"/>
    <property type="match status" value="1"/>
</dbReference>
<dbReference type="Gene3D" id="3.30.160.60">
    <property type="entry name" value="Classic Zinc Finger"/>
    <property type="match status" value="1"/>
</dbReference>
<keyword evidence="3 5" id="KW-0863">Zinc-finger</keyword>
<dbReference type="PANTHER" id="PTHR24103">
    <property type="entry name" value="E3 UBIQUITIN-PROTEIN LIGASE TRIM"/>
    <property type="match status" value="1"/>
</dbReference>
<keyword evidence="6" id="KW-0175">Coiled coil</keyword>
<keyword evidence="4" id="KW-0862">Zinc</keyword>
<dbReference type="InterPro" id="IPR050143">
    <property type="entry name" value="TRIM/RBCC"/>
</dbReference>
<feature type="non-terminal residue" evidence="9">
    <location>
        <position position="303"/>
    </location>
</feature>
<feature type="domain" description="B box-type" evidence="8">
    <location>
        <begin position="89"/>
        <end position="132"/>
    </location>
</feature>
<dbReference type="PROSITE" id="PS50119">
    <property type="entry name" value="ZF_BBOX"/>
    <property type="match status" value="1"/>
</dbReference>
<dbReference type="Proteomes" id="UP001497623">
    <property type="component" value="Unassembled WGS sequence"/>
</dbReference>
<evidence type="ECO:0000256" key="1">
    <source>
        <dbReference type="ARBA" id="ARBA00008518"/>
    </source>
</evidence>
<evidence type="ECO:0000256" key="6">
    <source>
        <dbReference type="SAM" id="Coils"/>
    </source>
</evidence>
<evidence type="ECO:0000259" key="8">
    <source>
        <dbReference type="PROSITE" id="PS50119"/>
    </source>
</evidence>
<dbReference type="AlphaFoldDB" id="A0AAV2SFR0"/>
<proteinExistence type="inferred from homology"/>
<dbReference type="InterPro" id="IPR000315">
    <property type="entry name" value="Znf_B-box"/>
</dbReference>
<evidence type="ECO:0000256" key="3">
    <source>
        <dbReference type="ARBA" id="ARBA00022771"/>
    </source>
</evidence>
<dbReference type="InterPro" id="IPR018957">
    <property type="entry name" value="Znf_C3HC4_RING-type"/>
</dbReference>
<keyword evidence="2" id="KW-0479">Metal-binding</keyword>
<comment type="similarity">
    <text evidence="1">Belongs to the TRIM/RBCC family.</text>
</comment>
<evidence type="ECO:0008006" key="11">
    <source>
        <dbReference type="Google" id="ProtNLM"/>
    </source>
</evidence>
<sequence length="303" mass="34881">DKFECSICNDAFDSESHRPRVLPCGHGFCTQCLETCINRGNKSCAVCKEDYSANSATDLAVCYLLEEFLNKSAISAPQKQNSNSVMTIVNGFLCSKHDGFPLYFYCKSHNCKICYSCAVIDHPPTSCDLIPLSDEFKKQSQILTVQKRKQVFIDTENDLKILFQENLDYLTKQKIEVEQLLTKIEQINRDILEKEKSQEQIIEDMQGCQKKQKFFENIENKFKSTTNTQDFANEIEMATTEILHSYKWEETLSKELNVTKNKYVQVERNGIRRSCQVIIQGGKTYIPSLYKEVKLPCNAKLIH</sequence>
<dbReference type="Pfam" id="PF00097">
    <property type="entry name" value="zf-C3HC4"/>
    <property type="match status" value="1"/>
</dbReference>
<feature type="non-terminal residue" evidence="9">
    <location>
        <position position="1"/>
    </location>
</feature>
<evidence type="ECO:0000256" key="2">
    <source>
        <dbReference type="ARBA" id="ARBA00022723"/>
    </source>
</evidence>
<dbReference type="Gene3D" id="3.30.40.10">
    <property type="entry name" value="Zinc/RING finger domain, C3HC4 (zinc finger)"/>
    <property type="match status" value="1"/>
</dbReference>
<dbReference type="EMBL" id="CAXKWB010071571">
    <property type="protein sequence ID" value="CAL4195230.1"/>
    <property type="molecule type" value="Genomic_DNA"/>
</dbReference>
<dbReference type="InterPro" id="IPR001841">
    <property type="entry name" value="Znf_RING"/>
</dbReference>
<accession>A0AAV2SFR0</accession>
<dbReference type="GO" id="GO:0008270">
    <property type="term" value="F:zinc ion binding"/>
    <property type="evidence" value="ECO:0007669"/>
    <property type="project" value="UniProtKB-KW"/>
</dbReference>
<evidence type="ECO:0000256" key="5">
    <source>
        <dbReference type="PROSITE-ProRule" id="PRU00024"/>
    </source>
</evidence>
<name>A0AAV2SFR0_MEGNR</name>
<dbReference type="SUPFAM" id="SSF57850">
    <property type="entry name" value="RING/U-box"/>
    <property type="match status" value="1"/>
</dbReference>
<dbReference type="InterPro" id="IPR017907">
    <property type="entry name" value="Znf_RING_CS"/>
</dbReference>
<keyword evidence="10" id="KW-1185">Reference proteome</keyword>
<evidence type="ECO:0000256" key="4">
    <source>
        <dbReference type="ARBA" id="ARBA00022833"/>
    </source>
</evidence>
<reference evidence="9 10" key="1">
    <citation type="submission" date="2024-05" db="EMBL/GenBank/DDBJ databases">
        <authorList>
            <person name="Wallberg A."/>
        </authorList>
    </citation>
    <scope>NUCLEOTIDE SEQUENCE [LARGE SCALE GENOMIC DNA]</scope>
</reference>
<comment type="caution">
    <text evidence="9">The sequence shown here is derived from an EMBL/GenBank/DDBJ whole genome shotgun (WGS) entry which is preliminary data.</text>
</comment>
<evidence type="ECO:0000259" key="7">
    <source>
        <dbReference type="PROSITE" id="PS50089"/>
    </source>
</evidence>
<dbReference type="SUPFAM" id="SSF57845">
    <property type="entry name" value="B-box zinc-binding domain"/>
    <property type="match status" value="1"/>
</dbReference>
<feature type="domain" description="RING-type" evidence="7">
    <location>
        <begin position="5"/>
        <end position="48"/>
    </location>
</feature>
<evidence type="ECO:0000313" key="9">
    <source>
        <dbReference type="EMBL" id="CAL4195230.1"/>
    </source>
</evidence>
<dbReference type="InterPro" id="IPR013083">
    <property type="entry name" value="Znf_RING/FYVE/PHD"/>
</dbReference>
<feature type="coiled-coil region" evidence="6">
    <location>
        <begin position="170"/>
        <end position="197"/>
    </location>
</feature>
<evidence type="ECO:0000313" key="10">
    <source>
        <dbReference type="Proteomes" id="UP001497623"/>
    </source>
</evidence>
<protein>
    <recommendedName>
        <fullName evidence="11">RING-type domain-containing protein</fullName>
    </recommendedName>
</protein>
<gene>
    <name evidence="9" type="ORF">MNOR_LOCUS37026</name>
</gene>
<dbReference type="PROSITE" id="PS00518">
    <property type="entry name" value="ZF_RING_1"/>
    <property type="match status" value="1"/>
</dbReference>
<organism evidence="9 10">
    <name type="scientific">Meganyctiphanes norvegica</name>
    <name type="common">Northern krill</name>
    <name type="synonym">Thysanopoda norvegica</name>
    <dbReference type="NCBI Taxonomy" id="48144"/>
    <lineage>
        <taxon>Eukaryota</taxon>
        <taxon>Metazoa</taxon>
        <taxon>Ecdysozoa</taxon>
        <taxon>Arthropoda</taxon>
        <taxon>Crustacea</taxon>
        <taxon>Multicrustacea</taxon>
        <taxon>Malacostraca</taxon>
        <taxon>Eumalacostraca</taxon>
        <taxon>Eucarida</taxon>
        <taxon>Euphausiacea</taxon>
        <taxon>Euphausiidae</taxon>
        <taxon>Meganyctiphanes</taxon>
    </lineage>
</organism>